<evidence type="ECO:0000259" key="4">
    <source>
        <dbReference type="PROSITE" id="PS01124"/>
    </source>
</evidence>
<dbReference type="RefSeq" id="WP_089893056.1">
    <property type="nucleotide sequence ID" value="NZ_FNGV01000011.1"/>
</dbReference>
<dbReference type="PANTHER" id="PTHR43280:SF28">
    <property type="entry name" value="HTH-TYPE TRANSCRIPTIONAL ACTIVATOR RHAS"/>
    <property type="match status" value="1"/>
</dbReference>
<dbReference type="EMBL" id="FNGV01000011">
    <property type="protein sequence ID" value="SDM61549.1"/>
    <property type="molecule type" value="Genomic_DNA"/>
</dbReference>
<evidence type="ECO:0000313" key="6">
    <source>
        <dbReference type="Proteomes" id="UP000199440"/>
    </source>
</evidence>
<protein>
    <submittedName>
        <fullName evidence="5">Transcriptional regulator, AraC family</fullName>
    </submittedName>
</protein>
<dbReference type="GO" id="GO:0043565">
    <property type="term" value="F:sequence-specific DNA binding"/>
    <property type="evidence" value="ECO:0007669"/>
    <property type="project" value="InterPro"/>
</dbReference>
<gene>
    <name evidence="5" type="ORF">SAMN04488514_111107</name>
</gene>
<evidence type="ECO:0000256" key="2">
    <source>
        <dbReference type="ARBA" id="ARBA00023125"/>
    </source>
</evidence>
<dbReference type="STRING" id="192904.SAMN04488514_111107"/>
<name>A0A1G9UNP6_9FLAO</name>
<dbReference type="Pfam" id="PF12833">
    <property type="entry name" value="HTH_18"/>
    <property type="match status" value="1"/>
</dbReference>
<dbReference type="InterPro" id="IPR018062">
    <property type="entry name" value="HTH_AraC-typ_CS"/>
</dbReference>
<evidence type="ECO:0000256" key="3">
    <source>
        <dbReference type="ARBA" id="ARBA00023163"/>
    </source>
</evidence>
<dbReference type="InterPro" id="IPR009057">
    <property type="entry name" value="Homeodomain-like_sf"/>
</dbReference>
<keyword evidence="2" id="KW-0238">DNA-binding</keyword>
<dbReference type="Gene3D" id="1.10.10.60">
    <property type="entry name" value="Homeodomain-like"/>
    <property type="match status" value="1"/>
</dbReference>
<dbReference type="SMART" id="SM00342">
    <property type="entry name" value="HTH_ARAC"/>
    <property type="match status" value="1"/>
</dbReference>
<dbReference type="Proteomes" id="UP000199440">
    <property type="component" value="Unassembled WGS sequence"/>
</dbReference>
<sequence>MRVCIKYDSDFICRAVLKEQFEELGIPFNIHSLGELEINEHLSAEQRSALIAALKKYGIEIIDDPKMALVQRIKYAIDDMLEDDMAKLQKISTYLADKLNYSYTYLSNLFSESTYTSIENFIILRKVDHAKELITNTDLTLTEIAYRLNYSSVAHLSGQFKKTTGLTPTAFQKIIEKRKQNSIRPA</sequence>
<keyword evidence="3" id="KW-0804">Transcription</keyword>
<accession>A0A1G9UNP6</accession>
<dbReference type="OrthoDB" id="952277at2"/>
<evidence type="ECO:0000256" key="1">
    <source>
        <dbReference type="ARBA" id="ARBA00023015"/>
    </source>
</evidence>
<keyword evidence="6" id="KW-1185">Reference proteome</keyword>
<organism evidence="5 6">
    <name type="scientific">Kriegella aquimaris</name>
    <dbReference type="NCBI Taxonomy" id="192904"/>
    <lineage>
        <taxon>Bacteria</taxon>
        <taxon>Pseudomonadati</taxon>
        <taxon>Bacteroidota</taxon>
        <taxon>Flavobacteriia</taxon>
        <taxon>Flavobacteriales</taxon>
        <taxon>Flavobacteriaceae</taxon>
        <taxon>Kriegella</taxon>
    </lineage>
</organism>
<feature type="domain" description="HTH araC/xylS-type" evidence="4">
    <location>
        <begin position="71"/>
        <end position="174"/>
    </location>
</feature>
<proteinExistence type="predicted"/>
<evidence type="ECO:0000313" key="5">
    <source>
        <dbReference type="EMBL" id="SDM61549.1"/>
    </source>
</evidence>
<dbReference type="SUPFAM" id="SSF46689">
    <property type="entry name" value="Homeodomain-like"/>
    <property type="match status" value="1"/>
</dbReference>
<dbReference type="PROSITE" id="PS00041">
    <property type="entry name" value="HTH_ARAC_FAMILY_1"/>
    <property type="match status" value="1"/>
</dbReference>
<keyword evidence="1" id="KW-0805">Transcription regulation</keyword>
<dbReference type="GO" id="GO:0003700">
    <property type="term" value="F:DNA-binding transcription factor activity"/>
    <property type="evidence" value="ECO:0007669"/>
    <property type="project" value="InterPro"/>
</dbReference>
<dbReference type="InterPro" id="IPR018060">
    <property type="entry name" value="HTH_AraC"/>
</dbReference>
<reference evidence="5 6" key="1">
    <citation type="submission" date="2016-10" db="EMBL/GenBank/DDBJ databases">
        <authorList>
            <person name="de Groot N.N."/>
        </authorList>
    </citation>
    <scope>NUCLEOTIDE SEQUENCE [LARGE SCALE GENOMIC DNA]</scope>
    <source>
        <strain evidence="5 6">DSM 19886</strain>
    </source>
</reference>
<dbReference type="AlphaFoldDB" id="A0A1G9UNP6"/>
<dbReference type="PANTHER" id="PTHR43280">
    <property type="entry name" value="ARAC-FAMILY TRANSCRIPTIONAL REGULATOR"/>
    <property type="match status" value="1"/>
</dbReference>
<dbReference type="PROSITE" id="PS01124">
    <property type="entry name" value="HTH_ARAC_FAMILY_2"/>
    <property type="match status" value="1"/>
</dbReference>